<dbReference type="NCBIfam" id="NF005876">
    <property type="entry name" value="PRK07823.1"/>
    <property type="match status" value="1"/>
</dbReference>
<feature type="binding site" evidence="4">
    <location>
        <begin position="216"/>
        <end position="218"/>
    </location>
    <ligand>
        <name>substrate</name>
    </ligand>
</feature>
<name>A0A1H6FT91_THEAL</name>
<feature type="binding site" evidence="4">
    <location>
        <position position="193"/>
    </location>
    <ligand>
        <name>phosphate</name>
        <dbReference type="ChEBI" id="CHEBI:43474"/>
    </ligand>
</feature>
<protein>
    <recommendedName>
        <fullName evidence="4">S-methyl-5'-thioadenosine phosphorylase</fullName>
        <ecNumber evidence="4">2.4.2.28</ecNumber>
    </recommendedName>
    <alternativeName>
        <fullName evidence="4">5'-methylthioadenosine phosphorylase</fullName>
        <shortName evidence="4">MTA phosphorylase</shortName>
        <shortName evidence="4">MTAP</shortName>
    </alternativeName>
</protein>
<dbReference type="PANTHER" id="PTHR42679">
    <property type="entry name" value="S-METHYL-5'-THIOADENOSINE PHOSPHORYLASE"/>
    <property type="match status" value="1"/>
</dbReference>
<dbReference type="EC" id="2.4.2.28" evidence="4"/>
<dbReference type="HAMAP" id="MF_01963">
    <property type="entry name" value="MTAP"/>
    <property type="match status" value="1"/>
</dbReference>
<evidence type="ECO:0000256" key="1">
    <source>
        <dbReference type="ARBA" id="ARBA00022676"/>
    </source>
</evidence>
<feature type="binding site" evidence="4">
    <location>
        <begin position="61"/>
        <end position="62"/>
    </location>
    <ligand>
        <name>phosphate</name>
        <dbReference type="ChEBI" id="CHEBI:43474"/>
    </ligand>
</feature>
<feature type="binding site" evidence="4">
    <location>
        <position position="192"/>
    </location>
    <ligand>
        <name>substrate</name>
    </ligand>
</feature>
<dbReference type="OrthoDB" id="1523230at2"/>
<keyword evidence="1 4" id="KW-0328">Glycosyltransferase</keyword>
<comment type="catalytic activity">
    <reaction evidence="4">
        <text>S-methyl-5'-thioadenosine + phosphate = 5-(methylsulfanyl)-alpha-D-ribose 1-phosphate + adenine</text>
        <dbReference type="Rhea" id="RHEA:11852"/>
        <dbReference type="ChEBI" id="CHEBI:16708"/>
        <dbReference type="ChEBI" id="CHEBI:17509"/>
        <dbReference type="ChEBI" id="CHEBI:43474"/>
        <dbReference type="ChEBI" id="CHEBI:58533"/>
        <dbReference type="EC" id="2.4.2.28"/>
    </reaction>
</comment>
<dbReference type="PANTHER" id="PTHR42679:SF2">
    <property type="entry name" value="S-METHYL-5'-THIOADENOSINE PHOSPHORYLASE"/>
    <property type="match status" value="1"/>
</dbReference>
<feature type="binding site" evidence="4">
    <location>
        <position position="21"/>
    </location>
    <ligand>
        <name>phosphate</name>
        <dbReference type="ChEBI" id="CHEBI:43474"/>
    </ligand>
</feature>
<dbReference type="NCBIfam" id="TIGR01694">
    <property type="entry name" value="MTAP"/>
    <property type="match status" value="1"/>
</dbReference>
<dbReference type="UniPathway" id="UPA00904">
    <property type="reaction ID" value="UER00873"/>
</dbReference>
<evidence type="ECO:0000256" key="2">
    <source>
        <dbReference type="ARBA" id="ARBA00022679"/>
    </source>
</evidence>
<feature type="site" description="Important for substrate specificity" evidence="4">
    <location>
        <position position="174"/>
    </location>
</feature>
<organism evidence="6 7">
    <name type="scientific">Thermoleophilum album</name>
    <dbReference type="NCBI Taxonomy" id="29539"/>
    <lineage>
        <taxon>Bacteria</taxon>
        <taxon>Bacillati</taxon>
        <taxon>Actinomycetota</taxon>
        <taxon>Thermoleophilia</taxon>
        <taxon>Thermoleophilales</taxon>
        <taxon>Thermoleophilaceae</taxon>
        <taxon>Thermoleophilum</taxon>
    </lineage>
</organism>
<feature type="site" description="Important for substrate specificity" evidence="4">
    <location>
        <position position="232"/>
    </location>
</feature>
<dbReference type="Proteomes" id="UP000222056">
    <property type="component" value="Unassembled WGS sequence"/>
</dbReference>
<dbReference type="InterPro" id="IPR035994">
    <property type="entry name" value="Nucleoside_phosphorylase_sf"/>
</dbReference>
<dbReference type="GO" id="GO:0019509">
    <property type="term" value="P:L-methionine salvage from methylthioadenosine"/>
    <property type="evidence" value="ECO:0007669"/>
    <property type="project" value="UniProtKB-UniRule"/>
</dbReference>
<evidence type="ECO:0000259" key="5">
    <source>
        <dbReference type="Pfam" id="PF01048"/>
    </source>
</evidence>
<comment type="subunit">
    <text evidence="4">Homohexamer. Dimer of a homotrimer.</text>
</comment>
<evidence type="ECO:0000313" key="7">
    <source>
        <dbReference type="Proteomes" id="UP000222056"/>
    </source>
</evidence>
<dbReference type="InterPro" id="IPR000845">
    <property type="entry name" value="Nucleoside_phosphorylase_d"/>
</dbReference>
<keyword evidence="3 4" id="KW-0660">Purine salvage</keyword>
<dbReference type="Gene3D" id="3.40.50.1580">
    <property type="entry name" value="Nucleoside phosphorylase domain"/>
    <property type="match status" value="1"/>
</dbReference>
<dbReference type="CDD" id="cd09010">
    <property type="entry name" value="MTAP_SsMTAPII_like_MTIP"/>
    <property type="match status" value="1"/>
</dbReference>
<dbReference type="EMBL" id="FNWJ01000002">
    <property type="protein sequence ID" value="SEH14066.1"/>
    <property type="molecule type" value="Genomic_DNA"/>
</dbReference>
<accession>A0A1H6FT91</accession>
<feature type="domain" description="Nucleoside phosphorylase" evidence="5">
    <location>
        <begin position="15"/>
        <end position="233"/>
    </location>
</feature>
<evidence type="ECO:0000256" key="3">
    <source>
        <dbReference type="ARBA" id="ARBA00022726"/>
    </source>
</evidence>
<dbReference type="STRING" id="29539.SAMN02745716_1483"/>
<comment type="function">
    <text evidence="4">Catalyzes the reversible phosphorylation of S-methyl-5'-thioadenosine (MTA) to adenine and 5-methylthioribose-1-phosphate. Involved in the breakdown of MTA, a major by-product of polyamine biosynthesis. Responsible for the first step in the methionine salvage pathway after MTA has been generated from S-adenosylmethionine. Has broad substrate specificity with 6-aminopurine nucleosides as preferred substrates.</text>
</comment>
<keyword evidence="7" id="KW-1185">Reference proteome</keyword>
<dbReference type="GO" id="GO:0005829">
    <property type="term" value="C:cytosol"/>
    <property type="evidence" value="ECO:0007669"/>
    <property type="project" value="TreeGrafter"/>
</dbReference>
<dbReference type="FunFam" id="3.40.50.1580:FF:000012">
    <property type="entry name" value="Probable 6-oxopurine nucleoside phosphorylase"/>
    <property type="match status" value="1"/>
</dbReference>
<gene>
    <name evidence="4" type="primary">mtnP</name>
    <name evidence="6" type="ORF">SAMN02745716_1483</name>
</gene>
<sequence>MNRLELERWRAAEPVGVFGGSGFYSFLDDVEEVVLDTPYGPPSAAIRVGEIDGRAVAFMPRHGDRHTLPPHRINYRANLWAMRELGVKRIIGPCACGSLRRELAPGTFVICDQFVDRTRGRADTFYDGPRTTHVSAADPYCADLSRLLAECARELEIPVVEGGTVVVIQGPRFSTRAESRWFARMGWDVVNMTQYPEVWLARELGICYANVSLVTDYDVGLEDDPEVEPVSADAAFEVFARNIDRLRALLFRAVPRVGPQPDDPCASALDRATVHG</sequence>
<evidence type="ECO:0000256" key="4">
    <source>
        <dbReference type="HAMAP-Rule" id="MF_01963"/>
    </source>
</evidence>
<dbReference type="InterPro" id="IPR010044">
    <property type="entry name" value="MTAP"/>
</dbReference>
<dbReference type="Pfam" id="PF01048">
    <property type="entry name" value="PNP_UDP_1"/>
    <property type="match status" value="1"/>
</dbReference>
<comment type="caution">
    <text evidence="4">Lacks conserved residue(s) required for the propagation of feature annotation.</text>
</comment>
<comment type="similarity">
    <text evidence="4">Belongs to the PNP/MTAP phosphorylase family. MTAP subfamily.</text>
</comment>
<dbReference type="SUPFAM" id="SSF53167">
    <property type="entry name" value="Purine and uridine phosphorylases"/>
    <property type="match status" value="1"/>
</dbReference>
<dbReference type="AlphaFoldDB" id="A0A1H6FT91"/>
<evidence type="ECO:0000313" key="6">
    <source>
        <dbReference type="EMBL" id="SEH14066.1"/>
    </source>
</evidence>
<reference evidence="7" key="1">
    <citation type="submission" date="2016-10" db="EMBL/GenBank/DDBJ databases">
        <authorList>
            <person name="Varghese N."/>
            <person name="Submissions S."/>
        </authorList>
    </citation>
    <scope>NUCLEOTIDE SEQUENCE [LARGE SCALE GENOMIC DNA]</scope>
    <source>
        <strain evidence="7">ATCC 35263</strain>
    </source>
</reference>
<dbReference type="GO" id="GO:0006166">
    <property type="term" value="P:purine ribonucleoside salvage"/>
    <property type="evidence" value="ECO:0007669"/>
    <property type="project" value="UniProtKB-KW"/>
</dbReference>
<comment type="pathway">
    <text evidence="4">Amino-acid biosynthesis; L-methionine biosynthesis via salvage pathway; S-methyl-5-thio-alpha-D-ribose 1-phosphate from S-methyl-5'-thioadenosine (phosphorylase route): step 1/1.</text>
</comment>
<dbReference type="GO" id="GO:0017061">
    <property type="term" value="F:S-methyl-5-thioadenosine phosphorylase activity"/>
    <property type="evidence" value="ECO:0007669"/>
    <property type="project" value="UniProtKB-UniRule"/>
</dbReference>
<dbReference type="RefSeq" id="WP_093117785.1">
    <property type="nucleotide sequence ID" value="NZ_FNWJ01000002.1"/>
</dbReference>
<proteinExistence type="inferred from homology"/>
<keyword evidence="2 4" id="KW-0808">Transferase</keyword>